<proteinExistence type="predicted"/>
<name>A0A5B7IDC8_PORTR</name>
<gene>
    <name evidence="2" type="ORF">E2C01_074798</name>
</gene>
<dbReference type="Proteomes" id="UP000324222">
    <property type="component" value="Unassembled WGS sequence"/>
</dbReference>
<organism evidence="2 3">
    <name type="scientific">Portunus trituberculatus</name>
    <name type="common">Swimming crab</name>
    <name type="synonym">Neptunus trituberculatus</name>
    <dbReference type="NCBI Taxonomy" id="210409"/>
    <lineage>
        <taxon>Eukaryota</taxon>
        <taxon>Metazoa</taxon>
        <taxon>Ecdysozoa</taxon>
        <taxon>Arthropoda</taxon>
        <taxon>Crustacea</taxon>
        <taxon>Multicrustacea</taxon>
        <taxon>Malacostraca</taxon>
        <taxon>Eumalacostraca</taxon>
        <taxon>Eucarida</taxon>
        <taxon>Decapoda</taxon>
        <taxon>Pleocyemata</taxon>
        <taxon>Brachyura</taxon>
        <taxon>Eubrachyura</taxon>
        <taxon>Portunoidea</taxon>
        <taxon>Portunidae</taxon>
        <taxon>Portuninae</taxon>
        <taxon>Portunus</taxon>
    </lineage>
</organism>
<feature type="compositionally biased region" description="Basic and acidic residues" evidence="1">
    <location>
        <begin position="1"/>
        <end position="19"/>
    </location>
</feature>
<evidence type="ECO:0000256" key="1">
    <source>
        <dbReference type="SAM" id="MobiDB-lite"/>
    </source>
</evidence>
<feature type="region of interest" description="Disordered" evidence="1">
    <location>
        <begin position="1"/>
        <end position="32"/>
    </location>
</feature>
<protein>
    <submittedName>
        <fullName evidence="2">Uncharacterized protein</fullName>
    </submittedName>
</protein>
<reference evidence="2 3" key="1">
    <citation type="submission" date="2019-05" db="EMBL/GenBank/DDBJ databases">
        <title>Another draft genome of Portunus trituberculatus and its Hox gene families provides insights of decapod evolution.</title>
        <authorList>
            <person name="Jeong J.-H."/>
            <person name="Song I."/>
            <person name="Kim S."/>
            <person name="Choi T."/>
            <person name="Kim D."/>
            <person name="Ryu S."/>
            <person name="Kim W."/>
        </authorList>
    </citation>
    <scope>NUCLEOTIDE SEQUENCE [LARGE SCALE GENOMIC DNA]</scope>
    <source>
        <tissue evidence="2">Muscle</tissue>
    </source>
</reference>
<comment type="caution">
    <text evidence="2">The sequence shown here is derived from an EMBL/GenBank/DDBJ whole genome shotgun (WGS) entry which is preliminary data.</text>
</comment>
<sequence>MFGLRGEEGIGKRGGEQRRGKASSLRPCTIIN</sequence>
<keyword evidence="3" id="KW-1185">Reference proteome</keyword>
<evidence type="ECO:0000313" key="2">
    <source>
        <dbReference type="EMBL" id="MPC80225.1"/>
    </source>
</evidence>
<accession>A0A5B7IDC8</accession>
<dbReference type="AlphaFoldDB" id="A0A5B7IDC8"/>
<dbReference type="EMBL" id="VSRR010053409">
    <property type="protein sequence ID" value="MPC80225.1"/>
    <property type="molecule type" value="Genomic_DNA"/>
</dbReference>
<evidence type="ECO:0000313" key="3">
    <source>
        <dbReference type="Proteomes" id="UP000324222"/>
    </source>
</evidence>